<sequence>MTLVRIWRGWTRSGDAAEYEGYLLRTGFAEYRATEGNEGVFFTRRDVDDRTEFVLITLWDSWDAVRAFAGDDPGRAVFYPEDGRFLVEADLTVSHYEIFASSPSPGRGPANL</sequence>
<dbReference type="SUPFAM" id="SSF54909">
    <property type="entry name" value="Dimeric alpha+beta barrel"/>
    <property type="match status" value="1"/>
</dbReference>
<dbReference type="RefSeq" id="WP_204058232.1">
    <property type="nucleotide sequence ID" value="NZ_BAAAGP010000014.1"/>
</dbReference>
<dbReference type="Gene3D" id="3.30.70.100">
    <property type="match status" value="1"/>
</dbReference>
<keyword evidence="2" id="KW-1185">Reference proteome</keyword>
<gene>
    <name evidence="1" type="ORF">Mco01_38420</name>
</gene>
<proteinExistence type="predicted"/>
<dbReference type="GO" id="GO:0004497">
    <property type="term" value="F:monooxygenase activity"/>
    <property type="evidence" value="ECO:0007669"/>
    <property type="project" value="UniProtKB-KW"/>
</dbReference>
<keyword evidence="1" id="KW-0560">Oxidoreductase</keyword>
<dbReference type="InterPro" id="IPR011008">
    <property type="entry name" value="Dimeric_a/b-barrel"/>
</dbReference>
<evidence type="ECO:0000313" key="1">
    <source>
        <dbReference type="EMBL" id="GIH40842.1"/>
    </source>
</evidence>
<evidence type="ECO:0000313" key="2">
    <source>
        <dbReference type="Proteomes" id="UP000603904"/>
    </source>
</evidence>
<reference evidence="1 2" key="1">
    <citation type="submission" date="2021-01" db="EMBL/GenBank/DDBJ databases">
        <title>Whole genome shotgun sequence of Microbispora corallina NBRC 16416.</title>
        <authorList>
            <person name="Komaki H."/>
            <person name="Tamura T."/>
        </authorList>
    </citation>
    <scope>NUCLEOTIDE SEQUENCE [LARGE SCALE GENOMIC DNA]</scope>
    <source>
        <strain evidence="1 2">NBRC 16416</strain>
    </source>
</reference>
<protein>
    <submittedName>
        <fullName evidence="1">Antibiotic biosynthesis monooxygenase</fullName>
    </submittedName>
</protein>
<dbReference type="Proteomes" id="UP000603904">
    <property type="component" value="Unassembled WGS sequence"/>
</dbReference>
<keyword evidence="1" id="KW-0503">Monooxygenase</keyword>
<accession>A0ABQ4G195</accession>
<dbReference type="EMBL" id="BOOC01000016">
    <property type="protein sequence ID" value="GIH40842.1"/>
    <property type="molecule type" value="Genomic_DNA"/>
</dbReference>
<organism evidence="1 2">
    <name type="scientific">Microbispora corallina</name>
    <dbReference type="NCBI Taxonomy" id="83302"/>
    <lineage>
        <taxon>Bacteria</taxon>
        <taxon>Bacillati</taxon>
        <taxon>Actinomycetota</taxon>
        <taxon>Actinomycetes</taxon>
        <taxon>Streptosporangiales</taxon>
        <taxon>Streptosporangiaceae</taxon>
        <taxon>Microbispora</taxon>
    </lineage>
</organism>
<comment type="caution">
    <text evidence="1">The sequence shown here is derived from an EMBL/GenBank/DDBJ whole genome shotgun (WGS) entry which is preliminary data.</text>
</comment>
<name>A0ABQ4G195_9ACTN</name>